<sequence>MFEADSLPFLLYISTLIFAEKIMIASTCLISAVKLWLILILVTCLKSNFRRSKTNNFSGNRNISNFLLHIILSIQKSLSINFFKYNGKGWSQRVREMIWISIYQKLYLPLFTALDSKLINNGSFLLWNYNFHIVYVGGREICDKNKRKYYICY</sequence>
<feature type="transmembrane region" description="Helical" evidence="1">
    <location>
        <begin position="22"/>
        <end position="45"/>
    </location>
</feature>
<dbReference type="AlphaFoldDB" id="A0A2P4QNH3"/>
<evidence type="ECO:0000313" key="2">
    <source>
        <dbReference type="EMBL" id="POG79186.1"/>
    </source>
</evidence>
<organism evidence="2 3">
    <name type="scientific">Rhizophagus irregularis (strain DAOM 181602 / DAOM 197198 / MUCL 43194)</name>
    <name type="common">Arbuscular mycorrhizal fungus</name>
    <name type="synonym">Glomus intraradices</name>
    <dbReference type="NCBI Taxonomy" id="747089"/>
    <lineage>
        <taxon>Eukaryota</taxon>
        <taxon>Fungi</taxon>
        <taxon>Fungi incertae sedis</taxon>
        <taxon>Mucoromycota</taxon>
        <taxon>Glomeromycotina</taxon>
        <taxon>Glomeromycetes</taxon>
        <taxon>Glomerales</taxon>
        <taxon>Glomeraceae</taxon>
        <taxon>Rhizophagus</taxon>
    </lineage>
</organism>
<dbReference type="Proteomes" id="UP000018888">
    <property type="component" value="Unassembled WGS sequence"/>
</dbReference>
<accession>A0A2P4QNH3</accession>
<keyword evidence="3" id="KW-1185">Reference proteome</keyword>
<gene>
    <name evidence="2" type="ORF">GLOIN_2v1528341</name>
</gene>
<evidence type="ECO:0000256" key="1">
    <source>
        <dbReference type="SAM" id="Phobius"/>
    </source>
</evidence>
<keyword evidence="1" id="KW-1133">Transmembrane helix</keyword>
<protein>
    <submittedName>
        <fullName evidence="2">Uncharacterized protein</fullName>
    </submittedName>
</protein>
<keyword evidence="1" id="KW-0472">Membrane</keyword>
<name>A0A2P4QNH3_RHIID</name>
<dbReference type="EMBL" id="AUPC02000026">
    <property type="protein sequence ID" value="POG79186.1"/>
    <property type="molecule type" value="Genomic_DNA"/>
</dbReference>
<proteinExistence type="predicted"/>
<comment type="caution">
    <text evidence="2">The sequence shown here is derived from an EMBL/GenBank/DDBJ whole genome shotgun (WGS) entry which is preliminary data.</text>
</comment>
<reference evidence="2 3" key="1">
    <citation type="journal article" date="2013" name="Proc. Natl. Acad. Sci. U.S.A.">
        <title>Genome of an arbuscular mycorrhizal fungus provides insight into the oldest plant symbiosis.</title>
        <authorList>
            <person name="Tisserant E."/>
            <person name="Malbreil M."/>
            <person name="Kuo A."/>
            <person name="Kohler A."/>
            <person name="Symeonidi A."/>
            <person name="Balestrini R."/>
            <person name="Charron P."/>
            <person name="Duensing N."/>
            <person name="Frei Dit Frey N."/>
            <person name="Gianinazzi-Pearson V."/>
            <person name="Gilbert L.B."/>
            <person name="Handa Y."/>
            <person name="Herr J.R."/>
            <person name="Hijri M."/>
            <person name="Koul R."/>
            <person name="Kawaguchi M."/>
            <person name="Krajinski F."/>
            <person name="Lammers P.J."/>
            <person name="Masclaux F.G."/>
            <person name="Murat C."/>
            <person name="Morin E."/>
            <person name="Ndikumana S."/>
            <person name="Pagni M."/>
            <person name="Petitpierre D."/>
            <person name="Requena N."/>
            <person name="Rosikiewicz P."/>
            <person name="Riley R."/>
            <person name="Saito K."/>
            <person name="San Clemente H."/>
            <person name="Shapiro H."/>
            <person name="van Tuinen D."/>
            <person name="Becard G."/>
            <person name="Bonfante P."/>
            <person name="Paszkowski U."/>
            <person name="Shachar-Hill Y.Y."/>
            <person name="Tuskan G.A."/>
            <person name="Young P.W."/>
            <person name="Sanders I.R."/>
            <person name="Henrissat B."/>
            <person name="Rensing S.A."/>
            <person name="Grigoriev I.V."/>
            <person name="Corradi N."/>
            <person name="Roux C."/>
            <person name="Martin F."/>
        </authorList>
    </citation>
    <scope>NUCLEOTIDE SEQUENCE [LARGE SCALE GENOMIC DNA]</scope>
    <source>
        <strain evidence="2 3">DAOM 197198</strain>
    </source>
</reference>
<keyword evidence="1" id="KW-0812">Transmembrane</keyword>
<evidence type="ECO:0000313" key="3">
    <source>
        <dbReference type="Proteomes" id="UP000018888"/>
    </source>
</evidence>
<reference evidence="2 3" key="2">
    <citation type="journal article" date="2018" name="New Phytol.">
        <title>High intraspecific genome diversity in the model arbuscular mycorrhizal symbiont Rhizophagus irregularis.</title>
        <authorList>
            <person name="Chen E.C.H."/>
            <person name="Morin E."/>
            <person name="Beaudet D."/>
            <person name="Noel J."/>
            <person name="Yildirir G."/>
            <person name="Ndikumana S."/>
            <person name="Charron P."/>
            <person name="St-Onge C."/>
            <person name="Giorgi J."/>
            <person name="Kruger M."/>
            <person name="Marton T."/>
            <person name="Ropars J."/>
            <person name="Grigoriev I.V."/>
            <person name="Hainaut M."/>
            <person name="Henrissat B."/>
            <person name="Roux C."/>
            <person name="Martin F."/>
            <person name="Corradi N."/>
        </authorList>
    </citation>
    <scope>NUCLEOTIDE SEQUENCE [LARGE SCALE GENOMIC DNA]</scope>
    <source>
        <strain evidence="2 3">DAOM 197198</strain>
    </source>
</reference>